<evidence type="ECO:0000313" key="1">
    <source>
        <dbReference type="EMBL" id="GFP89083.1"/>
    </source>
</evidence>
<sequence>MLTYTGSFFIRHHITTCHQVLRLSLSFEKRPTEVPNEHFAVYIGQNVKRSVLLFQILLRFKNCYFKPKKNMVLIIPISVLIIPCSEDLFVDLTFALSST</sequence>
<dbReference type="Proteomes" id="UP000653305">
    <property type="component" value="Unassembled WGS sequence"/>
</dbReference>
<dbReference type="AlphaFoldDB" id="A0A830BZ35"/>
<proteinExistence type="predicted"/>
<reference evidence="1" key="1">
    <citation type="submission" date="2020-07" db="EMBL/GenBank/DDBJ databases">
        <title>Ethylene signaling mediates host invasion by parasitic plants.</title>
        <authorList>
            <person name="Yoshida S."/>
        </authorList>
    </citation>
    <scope>NUCLEOTIDE SEQUENCE</scope>
    <source>
        <strain evidence="1">Okayama</strain>
    </source>
</reference>
<organism evidence="1 2">
    <name type="scientific">Phtheirospermum japonicum</name>
    <dbReference type="NCBI Taxonomy" id="374723"/>
    <lineage>
        <taxon>Eukaryota</taxon>
        <taxon>Viridiplantae</taxon>
        <taxon>Streptophyta</taxon>
        <taxon>Embryophyta</taxon>
        <taxon>Tracheophyta</taxon>
        <taxon>Spermatophyta</taxon>
        <taxon>Magnoliopsida</taxon>
        <taxon>eudicotyledons</taxon>
        <taxon>Gunneridae</taxon>
        <taxon>Pentapetalae</taxon>
        <taxon>asterids</taxon>
        <taxon>lamiids</taxon>
        <taxon>Lamiales</taxon>
        <taxon>Orobanchaceae</taxon>
        <taxon>Orobanchaceae incertae sedis</taxon>
        <taxon>Phtheirospermum</taxon>
    </lineage>
</organism>
<evidence type="ECO:0000313" key="2">
    <source>
        <dbReference type="Proteomes" id="UP000653305"/>
    </source>
</evidence>
<comment type="caution">
    <text evidence="1">The sequence shown here is derived from an EMBL/GenBank/DDBJ whole genome shotgun (WGS) entry which is preliminary data.</text>
</comment>
<accession>A0A830BZ35</accession>
<dbReference type="EMBL" id="BMAC01000178">
    <property type="protein sequence ID" value="GFP89083.1"/>
    <property type="molecule type" value="Genomic_DNA"/>
</dbReference>
<gene>
    <name evidence="1" type="ORF">PHJA_001052000</name>
</gene>
<keyword evidence="2" id="KW-1185">Reference proteome</keyword>
<protein>
    <submittedName>
        <fullName evidence="1">Uncharacterized protein</fullName>
    </submittedName>
</protein>
<name>A0A830BZ35_9LAMI</name>